<evidence type="ECO:0000259" key="2">
    <source>
        <dbReference type="Pfam" id="PF12697"/>
    </source>
</evidence>
<gene>
    <name evidence="3" type="ORF">D6201_12240</name>
</gene>
<evidence type="ECO:0000313" key="4">
    <source>
        <dbReference type="Proteomes" id="UP000285232"/>
    </source>
</evidence>
<comment type="caution">
    <text evidence="3">The sequence shown here is derived from an EMBL/GenBank/DDBJ whole genome shotgun (WGS) entry which is preliminary data.</text>
</comment>
<organism evidence="3 4">
    <name type="scientific">Aurantiacibacter aquimixticola</name>
    <dbReference type="NCBI Taxonomy" id="1958945"/>
    <lineage>
        <taxon>Bacteria</taxon>
        <taxon>Pseudomonadati</taxon>
        <taxon>Pseudomonadota</taxon>
        <taxon>Alphaproteobacteria</taxon>
        <taxon>Sphingomonadales</taxon>
        <taxon>Erythrobacteraceae</taxon>
        <taxon>Aurantiacibacter</taxon>
    </lineage>
</organism>
<keyword evidence="4" id="KW-1185">Reference proteome</keyword>
<dbReference type="InterPro" id="IPR029058">
    <property type="entry name" value="AB_hydrolase_fold"/>
</dbReference>
<dbReference type="Pfam" id="PF00561">
    <property type="entry name" value="Abhydrolase_1"/>
    <property type="match status" value="1"/>
</dbReference>
<dbReference type="GO" id="GO:0016787">
    <property type="term" value="F:hydrolase activity"/>
    <property type="evidence" value="ECO:0007669"/>
    <property type="project" value="UniProtKB-KW"/>
</dbReference>
<evidence type="ECO:0000259" key="1">
    <source>
        <dbReference type="Pfam" id="PF00561"/>
    </source>
</evidence>
<protein>
    <submittedName>
        <fullName evidence="3">Alpha/beta fold hydrolase</fullName>
    </submittedName>
</protein>
<dbReference type="InterPro" id="IPR000073">
    <property type="entry name" value="AB_hydrolase_1"/>
</dbReference>
<dbReference type="OrthoDB" id="9799612at2"/>
<keyword evidence="3" id="KW-0378">Hydrolase</keyword>
<dbReference type="PANTHER" id="PTHR43798:SF33">
    <property type="entry name" value="HYDROLASE, PUTATIVE (AFU_ORTHOLOGUE AFUA_2G14860)-RELATED"/>
    <property type="match status" value="1"/>
</dbReference>
<proteinExistence type="predicted"/>
<evidence type="ECO:0000313" key="3">
    <source>
        <dbReference type="EMBL" id="RJY10018.1"/>
    </source>
</evidence>
<dbReference type="PANTHER" id="PTHR43798">
    <property type="entry name" value="MONOACYLGLYCEROL LIPASE"/>
    <property type="match status" value="1"/>
</dbReference>
<dbReference type="InterPro" id="IPR050266">
    <property type="entry name" value="AB_hydrolase_sf"/>
</dbReference>
<dbReference type="Pfam" id="PF12697">
    <property type="entry name" value="Abhydrolase_6"/>
    <property type="match status" value="1"/>
</dbReference>
<dbReference type="SUPFAM" id="SSF53474">
    <property type="entry name" value="alpha/beta-Hydrolases"/>
    <property type="match status" value="2"/>
</dbReference>
<feature type="domain" description="AB hydrolase-1" evidence="2">
    <location>
        <begin position="330"/>
        <end position="471"/>
    </location>
</feature>
<dbReference type="EMBL" id="RAHX01000001">
    <property type="protein sequence ID" value="RJY10018.1"/>
    <property type="molecule type" value="Genomic_DNA"/>
</dbReference>
<accession>A0A419RW59</accession>
<dbReference type="AlphaFoldDB" id="A0A419RW59"/>
<dbReference type="GO" id="GO:0016020">
    <property type="term" value="C:membrane"/>
    <property type="evidence" value="ECO:0007669"/>
    <property type="project" value="TreeGrafter"/>
</dbReference>
<feature type="domain" description="AB hydrolase-1" evidence="1">
    <location>
        <begin position="38"/>
        <end position="157"/>
    </location>
</feature>
<sequence length="536" mass="58267">MSARRWSRSAMGEGVTCGYLTLPDSGAQLHYRRSGSGPPLIMLHPSPQSSEALEPAMAHFGKVCTCIALDTPGYGLSDDPTPDNASLADYAEVIFAAADALGLDRFFLYGAATGAQIAIEMGKHRPKRLALVLLDANGHIDAAERERVMRGYFPAVAPRRDGGHLLTLWDMCSGLFSAFPWNSDRPEDRLPIPRFPPEAIHAILLRYLDAGEDYAKAYRKAFEAEDIAHFTGFTASAVMTRWDGSAVLRIADDLIAQGLPKNVRLLRAGPSLEERYAVQLEALSAAIGEEHFPAPDFEQRPPSGPHRAYLETEVGQLHCRRSDAGKKEPIVMLHGAGSSCRQWLDYPESISERWLIAIDLPGHGHSRIHPCSFDNLETLAAPVIDAIRELPNNLHIIGEGLGGAVALRAAAASDLSLAVHLLPFTAMEQKGADSLRNGIPDVTPRASGAHLLEAWHFVRERALRDPWNDGSVSAQRAEPLDQSPGMLHRQTADILRVGAEFAAALKLEMAFDQDALIGKADGPVHRIDSLADALVQ</sequence>
<dbReference type="Proteomes" id="UP000285232">
    <property type="component" value="Unassembled WGS sequence"/>
</dbReference>
<reference evidence="3 4" key="1">
    <citation type="journal article" date="2017" name="Int. J. Syst. Evol. Microbiol.">
        <title>Erythrobacter aquimixticola sp. nov., isolated from the junction between the ocean and a freshwater spring.</title>
        <authorList>
            <person name="Park S."/>
            <person name="Jung Y.T."/>
            <person name="Choi S.J."/>
            <person name="Yoon J.H."/>
        </authorList>
    </citation>
    <scope>NUCLEOTIDE SEQUENCE [LARGE SCALE GENOMIC DNA]</scope>
    <source>
        <strain evidence="3 4">JSSK-14</strain>
    </source>
</reference>
<dbReference type="Gene3D" id="3.40.50.1820">
    <property type="entry name" value="alpha/beta hydrolase"/>
    <property type="match status" value="2"/>
</dbReference>
<name>A0A419RW59_9SPHN</name>